<sequence length="288" mass="34322">MFLRKAAFLILIILSQFSQAQRKKKTDTVYVYEKLIVYDTIYLEKPLLIKFRDIAFPALAIADKKIIQFNPKIRKIRTQKYIRRATFHYGAEAGMGLKSNSWSKEFSDNLQWGETIGIWAEKNITDTRLSFMMAFNLYHWNSSLDLNANKDNSSFNGYYFTEDNEPLVFQRFNNRHFEYALHMKLFYEWKNIRPYAGVSMNRNMYKMQFLVPENNTWDNFKTHKVNLGFSFGLQYRFLKKITVTAGYQHYKIKNVSLKNSSFDFDIFKTNNTFAERKINLGVSYMFSR</sequence>
<dbReference type="AlphaFoldDB" id="A0A495SPC6"/>
<feature type="signal peptide" evidence="2">
    <location>
        <begin position="1"/>
        <end position="20"/>
    </location>
</feature>
<comment type="caution">
    <text evidence="4">The sequence shown here is derived from an EMBL/GenBank/DDBJ whole genome shotgun (WGS) entry which is preliminary data.</text>
</comment>
<organism evidence="4 5">
    <name type="scientific">Chryseobacterium defluvii</name>
    <dbReference type="NCBI Taxonomy" id="160396"/>
    <lineage>
        <taxon>Bacteria</taxon>
        <taxon>Pseudomonadati</taxon>
        <taxon>Bacteroidota</taxon>
        <taxon>Flavobacteriia</taxon>
        <taxon>Flavobacteriales</taxon>
        <taxon>Weeksellaceae</taxon>
        <taxon>Chryseobacterium group</taxon>
        <taxon>Chryseobacterium</taxon>
    </lineage>
</organism>
<dbReference type="InterPro" id="IPR011250">
    <property type="entry name" value="OMP/PagP_B-barrel"/>
</dbReference>
<evidence type="ECO:0000313" key="5">
    <source>
        <dbReference type="Proteomes" id="UP000272428"/>
    </source>
</evidence>
<evidence type="ECO:0000259" key="3">
    <source>
        <dbReference type="Pfam" id="PF13505"/>
    </source>
</evidence>
<keyword evidence="5" id="KW-1185">Reference proteome</keyword>
<dbReference type="EMBL" id="RBXB01000001">
    <property type="protein sequence ID" value="RKT01525.1"/>
    <property type="molecule type" value="Genomic_DNA"/>
</dbReference>
<accession>A0A495SPC6</accession>
<proteinExistence type="predicted"/>
<dbReference type="SUPFAM" id="SSF56925">
    <property type="entry name" value="OMPA-like"/>
    <property type="match status" value="1"/>
</dbReference>
<dbReference type="InterPro" id="IPR027385">
    <property type="entry name" value="Beta-barrel_OMP"/>
</dbReference>
<dbReference type="Pfam" id="PF13505">
    <property type="entry name" value="OMP_b-brl"/>
    <property type="match status" value="1"/>
</dbReference>
<gene>
    <name evidence="4" type="ORF">BCF58_0748</name>
</gene>
<reference evidence="4 5" key="1">
    <citation type="submission" date="2018-10" db="EMBL/GenBank/DDBJ databases">
        <title>Genomic Encyclopedia of Archaeal and Bacterial Type Strains, Phase II (KMG-II): from individual species to whole genera.</title>
        <authorList>
            <person name="Goeker M."/>
        </authorList>
    </citation>
    <scope>NUCLEOTIDE SEQUENCE [LARGE SCALE GENOMIC DNA]</scope>
    <source>
        <strain evidence="4 5">DSM 14219</strain>
    </source>
</reference>
<feature type="domain" description="Outer membrane protein beta-barrel" evidence="3">
    <location>
        <begin position="90"/>
        <end position="286"/>
    </location>
</feature>
<dbReference type="Proteomes" id="UP000272428">
    <property type="component" value="Unassembled WGS sequence"/>
</dbReference>
<dbReference type="Gene3D" id="2.40.160.60">
    <property type="entry name" value="Outer membrane protein transport protein (OMPP1/FadL/TodX)"/>
    <property type="match status" value="1"/>
</dbReference>
<evidence type="ECO:0000256" key="2">
    <source>
        <dbReference type="SAM" id="SignalP"/>
    </source>
</evidence>
<dbReference type="RefSeq" id="WP_121460430.1">
    <property type="nucleotide sequence ID" value="NZ_RBXB01000001.1"/>
</dbReference>
<evidence type="ECO:0000256" key="1">
    <source>
        <dbReference type="ARBA" id="ARBA00022729"/>
    </source>
</evidence>
<feature type="chain" id="PRO_5019813428" evidence="2">
    <location>
        <begin position="21"/>
        <end position="288"/>
    </location>
</feature>
<protein>
    <submittedName>
        <fullName evidence="4">Outer membrane protein with beta-barrel domain</fullName>
    </submittedName>
</protein>
<name>A0A495SPC6_9FLAO</name>
<evidence type="ECO:0000313" key="4">
    <source>
        <dbReference type="EMBL" id="RKT01525.1"/>
    </source>
</evidence>
<dbReference type="OrthoDB" id="1237633at2"/>
<keyword evidence="1 2" id="KW-0732">Signal</keyword>